<evidence type="ECO:0000256" key="2">
    <source>
        <dbReference type="ARBA" id="ARBA00022840"/>
    </source>
</evidence>
<dbReference type="SUPFAM" id="SSF52540">
    <property type="entry name" value="P-loop containing nucleoside triphosphate hydrolases"/>
    <property type="match status" value="1"/>
</dbReference>
<keyword evidence="4" id="KW-1185">Reference proteome</keyword>
<evidence type="ECO:0000256" key="1">
    <source>
        <dbReference type="ARBA" id="ARBA00022741"/>
    </source>
</evidence>
<dbReference type="RefSeq" id="WP_344829153.1">
    <property type="nucleotide sequence ID" value="NZ_BAAAUV010000007.1"/>
</dbReference>
<dbReference type="InterPro" id="IPR050625">
    <property type="entry name" value="ParA/MinD_ATPase"/>
</dbReference>
<gene>
    <name evidence="3" type="ORF">GCM10010468_34220</name>
</gene>
<dbReference type="InterPro" id="IPR027417">
    <property type="entry name" value="P-loop_NTPase"/>
</dbReference>
<evidence type="ECO:0000313" key="3">
    <source>
        <dbReference type="EMBL" id="GAA3213840.1"/>
    </source>
</evidence>
<name>A0ABP6Q9L5_9ACTN</name>
<evidence type="ECO:0000313" key="4">
    <source>
        <dbReference type="Proteomes" id="UP001501237"/>
    </source>
</evidence>
<proteinExistence type="predicted"/>
<dbReference type="NCBIfam" id="NF040564">
    <property type="entry name" value="SCO2523_fam"/>
    <property type="match status" value="1"/>
</dbReference>
<organism evidence="3 4">
    <name type="scientific">Actinocorallia longicatena</name>
    <dbReference type="NCBI Taxonomy" id="111803"/>
    <lineage>
        <taxon>Bacteria</taxon>
        <taxon>Bacillati</taxon>
        <taxon>Actinomycetota</taxon>
        <taxon>Actinomycetes</taxon>
        <taxon>Streptosporangiales</taxon>
        <taxon>Thermomonosporaceae</taxon>
        <taxon>Actinocorallia</taxon>
    </lineage>
</organism>
<keyword evidence="1" id="KW-0547">Nucleotide-binding</keyword>
<dbReference type="Gene3D" id="3.40.50.300">
    <property type="entry name" value="P-loop containing nucleotide triphosphate hydrolases"/>
    <property type="match status" value="1"/>
</dbReference>
<dbReference type="PANTHER" id="PTHR43384">
    <property type="entry name" value="SEPTUM SITE-DETERMINING PROTEIN MIND HOMOLOG, CHLOROPLASTIC-RELATED"/>
    <property type="match status" value="1"/>
</dbReference>
<protein>
    <submittedName>
        <fullName evidence="3">SCO2523 family variant P-loop protein</fullName>
    </submittedName>
</protein>
<comment type="caution">
    <text evidence="3">The sequence shown here is derived from an EMBL/GenBank/DDBJ whole genome shotgun (WGS) entry which is preliminary data.</text>
</comment>
<reference evidence="4" key="1">
    <citation type="journal article" date="2019" name="Int. J. Syst. Evol. Microbiol.">
        <title>The Global Catalogue of Microorganisms (GCM) 10K type strain sequencing project: providing services to taxonomists for standard genome sequencing and annotation.</title>
        <authorList>
            <consortium name="The Broad Institute Genomics Platform"/>
            <consortium name="The Broad Institute Genome Sequencing Center for Infectious Disease"/>
            <person name="Wu L."/>
            <person name="Ma J."/>
        </authorList>
    </citation>
    <scope>NUCLEOTIDE SEQUENCE [LARGE SCALE GENOMIC DNA]</scope>
    <source>
        <strain evidence="4">JCM 9377</strain>
    </source>
</reference>
<dbReference type="PANTHER" id="PTHR43384:SF6">
    <property type="entry name" value="SEPTUM SITE-DETERMINING PROTEIN MIND HOMOLOG, CHLOROPLASTIC"/>
    <property type="match status" value="1"/>
</dbReference>
<sequence>MLVISTSDKGGTGRSVTSCNIAYRRALSGEDVCYLDFDFGSPTSGAIFGIEDATHGTKDGGLHQYLQGDLVKPHELDVWREGNPRSLGPKPGGAGRLVLFPGDIGGGEFNMDDDVVERCVNLLLRLREEFDLIIMDLSAGRSHAAEMVLTATKNAKVQAMGVRWLVFHRWTRQHVSAAAGLVYGERGLIDVGMLHGHTEDEMRDMIRFVRTAVVTPDSEGTLGLRATQEAWLQRVNADLNERAIELELGRSSVIATVPLDPMLQWREQLLTDKDVHDDVANAVTVEAFQRLARDVWGTDAWSRL</sequence>
<keyword evidence="2" id="KW-0067">ATP-binding</keyword>
<accession>A0ABP6Q9L5</accession>
<dbReference type="EMBL" id="BAAAUV010000007">
    <property type="protein sequence ID" value="GAA3213840.1"/>
    <property type="molecule type" value="Genomic_DNA"/>
</dbReference>
<dbReference type="Proteomes" id="UP001501237">
    <property type="component" value="Unassembled WGS sequence"/>
</dbReference>